<dbReference type="PANTHER" id="PTHR10174">
    <property type="entry name" value="ALPHA-TOCOPHEROL TRANSFER PROTEIN-RELATED"/>
    <property type="match status" value="1"/>
</dbReference>
<dbReference type="AlphaFoldDB" id="A0A7S1R326"/>
<dbReference type="InterPro" id="IPR036865">
    <property type="entry name" value="CRAL-TRIO_dom_sf"/>
</dbReference>
<gene>
    <name evidence="3" type="ORF">NDES1114_LOCUS35106</name>
</gene>
<feature type="compositionally biased region" description="Basic and acidic residues" evidence="1">
    <location>
        <begin position="138"/>
        <end position="149"/>
    </location>
</feature>
<dbReference type="Gene3D" id="3.40.525.10">
    <property type="entry name" value="CRAL-TRIO lipid binding domain"/>
    <property type="match status" value="1"/>
</dbReference>
<reference evidence="3" key="1">
    <citation type="submission" date="2021-01" db="EMBL/GenBank/DDBJ databases">
        <authorList>
            <person name="Corre E."/>
            <person name="Pelletier E."/>
            <person name="Niang G."/>
            <person name="Scheremetjew M."/>
            <person name="Finn R."/>
            <person name="Kale V."/>
            <person name="Holt S."/>
            <person name="Cochrane G."/>
            <person name="Meng A."/>
            <person name="Brown T."/>
            <person name="Cohen L."/>
        </authorList>
    </citation>
    <scope>NUCLEOTIDE SEQUENCE</scope>
    <source>
        <strain evidence="3">CCAP 1951/1</strain>
    </source>
</reference>
<evidence type="ECO:0000256" key="1">
    <source>
        <dbReference type="SAM" id="MobiDB-lite"/>
    </source>
</evidence>
<proteinExistence type="predicted"/>
<dbReference type="PROSITE" id="PS50191">
    <property type="entry name" value="CRAL_TRIO"/>
    <property type="match status" value="1"/>
</dbReference>
<feature type="region of interest" description="Disordered" evidence="1">
    <location>
        <begin position="128"/>
        <end position="149"/>
    </location>
</feature>
<dbReference type="GO" id="GO:0016020">
    <property type="term" value="C:membrane"/>
    <property type="evidence" value="ECO:0007669"/>
    <property type="project" value="TreeGrafter"/>
</dbReference>
<feature type="region of interest" description="Disordered" evidence="1">
    <location>
        <begin position="1"/>
        <end position="22"/>
    </location>
</feature>
<dbReference type="InterPro" id="IPR001251">
    <property type="entry name" value="CRAL-TRIO_dom"/>
</dbReference>
<dbReference type="CDD" id="cd00170">
    <property type="entry name" value="SEC14"/>
    <property type="match status" value="1"/>
</dbReference>
<evidence type="ECO:0000313" key="3">
    <source>
        <dbReference type="EMBL" id="CAD9155323.1"/>
    </source>
</evidence>
<feature type="region of interest" description="Disordered" evidence="1">
    <location>
        <begin position="71"/>
        <end position="98"/>
    </location>
</feature>
<dbReference type="PANTHER" id="PTHR10174:SF208">
    <property type="entry name" value="CRAL-TRIO DOMAIN-CONTAINING PROTEIN DDB_G0278031"/>
    <property type="match status" value="1"/>
</dbReference>
<dbReference type="Pfam" id="PF00650">
    <property type="entry name" value="CRAL_TRIO"/>
    <property type="match status" value="1"/>
</dbReference>
<dbReference type="GO" id="GO:1902936">
    <property type="term" value="F:phosphatidylinositol bisphosphate binding"/>
    <property type="evidence" value="ECO:0007669"/>
    <property type="project" value="TreeGrafter"/>
</dbReference>
<dbReference type="EMBL" id="HBGF01052465">
    <property type="protein sequence ID" value="CAD9155323.1"/>
    <property type="molecule type" value="Transcribed_RNA"/>
</dbReference>
<accession>A0A7S1R326</accession>
<protein>
    <recommendedName>
        <fullName evidence="2">CRAL-TRIO domain-containing protein</fullName>
    </recommendedName>
</protein>
<evidence type="ECO:0000259" key="2">
    <source>
        <dbReference type="PROSITE" id="PS50191"/>
    </source>
</evidence>
<organism evidence="3">
    <name type="scientific">Neobodo designis</name>
    <name type="common">Flagellated protozoan</name>
    <name type="synonym">Bodo designis</name>
    <dbReference type="NCBI Taxonomy" id="312471"/>
    <lineage>
        <taxon>Eukaryota</taxon>
        <taxon>Discoba</taxon>
        <taxon>Euglenozoa</taxon>
        <taxon>Kinetoplastea</taxon>
        <taxon>Metakinetoplastina</taxon>
        <taxon>Neobodonida</taxon>
        <taxon>Neobodo</taxon>
    </lineage>
</organism>
<feature type="domain" description="CRAL-TRIO" evidence="2">
    <location>
        <begin position="202"/>
        <end position="389"/>
    </location>
</feature>
<name>A0A7S1R326_NEODS</name>
<sequence>MAAAEPPTVDQPAPSTHGLEEGMRRAWSVASSLDTAASNDTDYDPADVVSRVCLSLGVRVASPTSIRNGIKPSFDEPIRTKHNIGSGTASPDHRSPAGTAAEDDIALVAAGLRTAVLSSDACRNLARQLTPTSAPDRPSPDHHDHESMRRWVPPNCLNDDLAMIRFVAARHGDVDSAALRFVRFCACVREVGATTHPLSEPQPEALPVIKSGCWRLLEDPDAQGRPVLCVVARHVDWKAFDVQAMKAACLFYLWRLCCREHAQGLGVVACLYLRDMALSQSNGDYNRFAQRLVQQSLPMRVSAVYVADPPFVVRRVLWPVASVLIGKKMRERIHWLSAKPGKVESPVDGDEPNTDATQELVMRPYAELHEVLPAGSIGVECGGTLVLDP</sequence>
<dbReference type="SUPFAM" id="SSF52087">
    <property type="entry name" value="CRAL/TRIO domain"/>
    <property type="match status" value="1"/>
</dbReference>